<dbReference type="UniPathway" id="UPA00148"/>
<dbReference type="NCBIfam" id="TIGR00380">
    <property type="entry name" value="cobal_cbiB"/>
    <property type="match status" value="1"/>
</dbReference>
<evidence type="ECO:0000313" key="11">
    <source>
        <dbReference type="Proteomes" id="UP000317763"/>
    </source>
</evidence>
<evidence type="ECO:0000256" key="1">
    <source>
        <dbReference type="ARBA" id="ARBA00004651"/>
    </source>
</evidence>
<dbReference type="Pfam" id="PF03186">
    <property type="entry name" value="CobD_Cbib"/>
    <property type="match status" value="1"/>
</dbReference>
<evidence type="ECO:0000256" key="7">
    <source>
        <dbReference type="ARBA" id="ARBA00022989"/>
    </source>
</evidence>
<feature type="transmembrane region" description="Helical" evidence="9">
    <location>
        <begin position="97"/>
        <end position="115"/>
    </location>
</feature>
<keyword evidence="7 9" id="KW-1133">Transmembrane helix</keyword>
<dbReference type="Proteomes" id="UP000317763">
    <property type="component" value="Unassembled WGS sequence"/>
</dbReference>
<keyword evidence="8 9" id="KW-0472">Membrane</keyword>
<sequence>MVESGGGIGVPPAPWLVAAAIPIALMIDWLWGEPPARWHPVVWMGAYLQRAGAWAAPPVEAPAHAQRWAGVRGALAWVAGAVACVVLALGLQTLVAALPVAVQAVLYGVLLKPLLAWRMLHDEVAAVEAALGVSLQAGRQQVARLVSRDVSALDEGEVRQAAIATLAENLNDSVVAPLCWWWLAGLPGVVLYRYANTADAMWGYRGERGGRVWTRAGCWAARADDVLSWWPARATAMLLWLAAPQRLPWRAWRASVLATPSPNGGWPMGTMACLLGVVLGKRGVYTLNPQGVIPAATHMRRALVVSRRAVLAVAVGAAFGAMAAVTAG</sequence>
<accession>A0A554XDJ5</accession>
<evidence type="ECO:0000256" key="3">
    <source>
        <dbReference type="ARBA" id="ARBA00006263"/>
    </source>
</evidence>
<feature type="transmembrane region" description="Helical" evidence="9">
    <location>
        <begin position="309"/>
        <end position="327"/>
    </location>
</feature>
<comment type="caution">
    <text evidence="10">The sequence shown here is derived from an EMBL/GenBank/DDBJ whole genome shotgun (WGS) entry which is preliminary data.</text>
</comment>
<comment type="similarity">
    <text evidence="3 9">Belongs to the CobD/CbiB family.</text>
</comment>
<dbReference type="AlphaFoldDB" id="A0A554XDJ5"/>
<evidence type="ECO:0000256" key="4">
    <source>
        <dbReference type="ARBA" id="ARBA00022475"/>
    </source>
</evidence>
<dbReference type="GO" id="GO:0048472">
    <property type="term" value="F:threonine-phosphate decarboxylase activity"/>
    <property type="evidence" value="ECO:0007669"/>
    <property type="project" value="InterPro"/>
</dbReference>
<gene>
    <name evidence="9 10" type="primary">cobD</name>
    <name evidence="10" type="ORF">Ttaiw_00397</name>
</gene>
<comment type="pathway">
    <text evidence="2 9">Cofactor biosynthesis; adenosylcobalamin biosynthesis.</text>
</comment>
<keyword evidence="5 9" id="KW-0169">Cobalamin biosynthesis</keyword>
<evidence type="ECO:0000256" key="2">
    <source>
        <dbReference type="ARBA" id="ARBA00004953"/>
    </source>
</evidence>
<dbReference type="GO" id="GO:0009236">
    <property type="term" value="P:cobalamin biosynthetic process"/>
    <property type="evidence" value="ECO:0007669"/>
    <property type="project" value="UniProtKB-UniRule"/>
</dbReference>
<evidence type="ECO:0000256" key="9">
    <source>
        <dbReference type="HAMAP-Rule" id="MF_00024"/>
    </source>
</evidence>
<dbReference type="PANTHER" id="PTHR34308:SF1">
    <property type="entry name" value="COBALAMIN BIOSYNTHESIS PROTEIN CBIB"/>
    <property type="match status" value="1"/>
</dbReference>
<dbReference type="HAMAP" id="MF_00024">
    <property type="entry name" value="CobD_CbiB"/>
    <property type="match status" value="1"/>
</dbReference>
<dbReference type="GO" id="GO:0005886">
    <property type="term" value="C:plasma membrane"/>
    <property type="evidence" value="ECO:0007669"/>
    <property type="project" value="UniProtKB-SubCell"/>
</dbReference>
<evidence type="ECO:0000256" key="5">
    <source>
        <dbReference type="ARBA" id="ARBA00022573"/>
    </source>
</evidence>
<dbReference type="PANTHER" id="PTHR34308">
    <property type="entry name" value="COBALAMIN BIOSYNTHESIS PROTEIN CBIB"/>
    <property type="match status" value="1"/>
</dbReference>
<organism evidence="10 11">
    <name type="scientific">Tepidimonas taiwanensis</name>
    <dbReference type="NCBI Taxonomy" id="307486"/>
    <lineage>
        <taxon>Bacteria</taxon>
        <taxon>Pseudomonadati</taxon>
        <taxon>Pseudomonadota</taxon>
        <taxon>Betaproteobacteria</taxon>
        <taxon>Burkholderiales</taxon>
        <taxon>Tepidimonas</taxon>
    </lineage>
</organism>
<dbReference type="GO" id="GO:0015420">
    <property type="term" value="F:ABC-type vitamin B12 transporter activity"/>
    <property type="evidence" value="ECO:0007669"/>
    <property type="project" value="UniProtKB-UniRule"/>
</dbReference>
<evidence type="ECO:0000256" key="6">
    <source>
        <dbReference type="ARBA" id="ARBA00022692"/>
    </source>
</evidence>
<reference evidence="10 11" key="1">
    <citation type="submission" date="2019-07" db="EMBL/GenBank/DDBJ databases">
        <title>Tepidimonas taiwanensis I1-1 draft genome.</title>
        <authorList>
            <person name="Da Costa M.S."/>
            <person name="Froufe H.J.C."/>
            <person name="Egas C."/>
            <person name="Albuquerque L."/>
        </authorList>
    </citation>
    <scope>NUCLEOTIDE SEQUENCE [LARGE SCALE GENOMIC DNA]</scope>
    <source>
        <strain evidence="10 11">I1-1</strain>
    </source>
</reference>
<proteinExistence type="inferred from homology"/>
<comment type="caution">
    <text evidence="9">Lacks conserved residue(s) required for the propagation of feature annotation.</text>
</comment>
<feature type="transmembrane region" description="Helical" evidence="9">
    <location>
        <begin position="12"/>
        <end position="31"/>
    </location>
</feature>
<dbReference type="EMBL" id="VJOM01000002">
    <property type="protein sequence ID" value="TSE33824.1"/>
    <property type="molecule type" value="Genomic_DNA"/>
</dbReference>
<comment type="subcellular location">
    <subcellularLocation>
        <location evidence="1 9">Cell membrane</location>
        <topology evidence="1 9">Multi-pass membrane protein</topology>
    </subcellularLocation>
</comment>
<comment type="function">
    <text evidence="9">Converts cobyric acid to cobinamide by the addition of aminopropanol on the F carboxylic group.</text>
</comment>
<evidence type="ECO:0000256" key="8">
    <source>
        <dbReference type="ARBA" id="ARBA00023136"/>
    </source>
</evidence>
<feature type="transmembrane region" description="Helical" evidence="9">
    <location>
        <begin position="74"/>
        <end position="91"/>
    </location>
</feature>
<protein>
    <recommendedName>
        <fullName evidence="9">Cobalamin biosynthesis protein CobD</fullName>
    </recommendedName>
</protein>
<keyword evidence="4 9" id="KW-1003">Cell membrane</keyword>
<dbReference type="STRING" id="307486.GCA_000807215_02175"/>
<keyword evidence="11" id="KW-1185">Reference proteome</keyword>
<evidence type="ECO:0000313" key="10">
    <source>
        <dbReference type="EMBL" id="TSE33824.1"/>
    </source>
</evidence>
<name>A0A554XDJ5_9BURK</name>
<keyword evidence="6 9" id="KW-0812">Transmembrane</keyword>
<dbReference type="InterPro" id="IPR004485">
    <property type="entry name" value="Cobalamin_biosynth_CobD/CbiB"/>
</dbReference>
<dbReference type="RefSeq" id="WP_043701878.1">
    <property type="nucleotide sequence ID" value="NZ_LOQE01000001.1"/>
</dbReference>
<dbReference type="OrthoDB" id="9811967at2"/>